<proteinExistence type="predicted"/>
<dbReference type="Pfam" id="PF07205">
    <property type="entry name" value="DUF1413"/>
    <property type="match status" value="1"/>
</dbReference>
<protein>
    <submittedName>
        <fullName evidence="1">Domain of uncharacterized function (DUF1413)</fullName>
    </submittedName>
</protein>
<dbReference type="RefSeq" id="WP_111921589.1">
    <property type="nucleotide sequence ID" value="NZ_UAWC01000023.1"/>
</dbReference>
<gene>
    <name evidence="1" type="ORF">NCTC13028_01802</name>
</gene>
<organism evidence="1 2">
    <name type="scientific">Clostridium cochlearium</name>
    <dbReference type="NCBI Taxonomy" id="1494"/>
    <lineage>
        <taxon>Bacteria</taxon>
        <taxon>Bacillati</taxon>
        <taxon>Bacillota</taxon>
        <taxon>Clostridia</taxon>
        <taxon>Eubacteriales</taxon>
        <taxon>Clostridiaceae</taxon>
        <taxon>Clostridium</taxon>
    </lineage>
</organism>
<accession>A0A2X2W1D7</accession>
<evidence type="ECO:0000313" key="1">
    <source>
        <dbReference type="EMBL" id="SQB35186.1"/>
    </source>
</evidence>
<dbReference type="InterPro" id="IPR010813">
    <property type="entry name" value="DUF1413"/>
</dbReference>
<name>A0A2X2W1D7_CLOCO</name>
<evidence type="ECO:0000313" key="2">
    <source>
        <dbReference type="Proteomes" id="UP000250223"/>
    </source>
</evidence>
<reference evidence="1 2" key="1">
    <citation type="submission" date="2018-06" db="EMBL/GenBank/DDBJ databases">
        <authorList>
            <consortium name="Pathogen Informatics"/>
            <person name="Doyle S."/>
        </authorList>
    </citation>
    <scope>NUCLEOTIDE SEQUENCE [LARGE SCALE GENOMIC DNA]</scope>
    <source>
        <strain evidence="1 2">NCTC13028</strain>
    </source>
</reference>
<dbReference type="Proteomes" id="UP000250223">
    <property type="component" value="Unassembled WGS sequence"/>
</dbReference>
<dbReference type="EMBL" id="UAWC01000023">
    <property type="protein sequence ID" value="SQB35186.1"/>
    <property type="molecule type" value="Genomic_DNA"/>
</dbReference>
<sequence length="84" mass="9788">MSDVNELLEEAIKETENLNAGEVFLVKDLFKGYVWNRIPRKDRLLLGTLFLNYVNKMEGNIKAIEKTSSNQQRYIKDFKGGYND</sequence>
<dbReference type="AlphaFoldDB" id="A0A2X2W1D7"/>